<dbReference type="SUPFAM" id="SSF53448">
    <property type="entry name" value="Nucleotide-diphospho-sugar transferases"/>
    <property type="match status" value="1"/>
</dbReference>
<dbReference type="InterPro" id="IPR001296">
    <property type="entry name" value="Glyco_trans_1"/>
</dbReference>
<feature type="domain" description="Glycosyltransferase subfamily 4-like N-terminal" evidence="3">
    <location>
        <begin position="301"/>
        <end position="387"/>
    </location>
</feature>
<reference evidence="5" key="1">
    <citation type="submission" date="2017-11" db="EMBL/GenBank/DDBJ databases">
        <authorList>
            <person name="Duchaud E."/>
        </authorList>
    </citation>
    <scope>NUCLEOTIDE SEQUENCE [LARGE SCALE GENOMIC DNA]</scope>
    <source>
        <strain evidence="5">Tenacibaculum sp. TNO020</strain>
    </source>
</reference>
<protein>
    <submittedName>
        <fullName evidence="4">Glycosyltransferase family 2 and family 4</fullName>
    </submittedName>
</protein>
<accession>A0A2H1YGW2</accession>
<dbReference type="RefSeq" id="WP_198912854.1">
    <property type="nucleotide sequence ID" value="NZ_OENF01000019.1"/>
</dbReference>
<gene>
    <name evidence="4" type="ORF">TNO020_260148</name>
</gene>
<feature type="domain" description="Glycosyltransferase 2-like" evidence="2">
    <location>
        <begin position="7"/>
        <end position="113"/>
    </location>
</feature>
<dbReference type="CDD" id="cd03811">
    <property type="entry name" value="GT4_GT28_WabH-like"/>
    <property type="match status" value="1"/>
</dbReference>
<proteinExistence type="predicted"/>
<dbReference type="GO" id="GO:0016757">
    <property type="term" value="F:glycosyltransferase activity"/>
    <property type="evidence" value="ECO:0007669"/>
    <property type="project" value="InterPro"/>
</dbReference>
<evidence type="ECO:0000313" key="4">
    <source>
        <dbReference type="EMBL" id="SOS74718.1"/>
    </source>
</evidence>
<dbReference type="Pfam" id="PF00535">
    <property type="entry name" value="Glycos_transf_2"/>
    <property type="match status" value="1"/>
</dbReference>
<dbReference type="PANTHER" id="PTHR12526">
    <property type="entry name" value="GLYCOSYLTRANSFERASE"/>
    <property type="match status" value="1"/>
</dbReference>
<sequence length="636" mass="73052">MKTIEISIIITTYNATAWLEKVIWGYHQQTFTNFELVIADDGSKKETKELIDTLRNEVSFPITHVWHEDNGFQKTIILNKALLKSKGEYLIISDGDCIPKKDFVATHYEMREKGRFLSAAYFKLPLNISELITKEDIITQRCFDINWLTKHGLKKSFKNNKLTAKGLKQKLLNKFTPTRPTWNGANSSAWKKDIIAVNGFDERMQYGGLDVELGERLYNNNIKPKQIRYSAVTVHLDHPRGYANPESWKLNNTIRENVRTKKITWTDYGIIKKKAIKMKSCVLFCPTDTWGGIEKNVVVRAKFLIKKGYKVYVVILKEKFREKYEVIPYINIINVNVRGGDINAFVIFNYAKILKKIKPEVVFVALKKDWFLVSLSARIAKVPRIVLYLGILRKIKNNIKYKFVFNTLKPIVLVNSNSLKNDLLKNTPFFNDKNLYRIYNGFNLPEIKGAASLNLKEKFNLSEDSIIIGCVGRLSNMKGFDLLPEILSKLPDNVHIVIAGEGDEKQEIEAKIKNKGLENRIHFLGQLSDIHTLFRSIDLFLLCSRKEGMANVLNEALSHGLPTVSTKVSGSEELLGYGKYGILTEIEDTDAIAKALLQIISKEVTFDKNELRKWIQDSFSMELLETKTEELFFEKL</sequence>
<feature type="domain" description="Glycosyl transferase family 1" evidence="1">
    <location>
        <begin position="455"/>
        <end position="613"/>
    </location>
</feature>
<dbReference type="InterPro" id="IPR028098">
    <property type="entry name" value="Glyco_trans_4-like_N"/>
</dbReference>
<dbReference type="Pfam" id="PF00534">
    <property type="entry name" value="Glycos_transf_1"/>
    <property type="match status" value="1"/>
</dbReference>
<evidence type="ECO:0000259" key="2">
    <source>
        <dbReference type="Pfam" id="PF00535"/>
    </source>
</evidence>
<dbReference type="Proteomes" id="UP000234211">
    <property type="component" value="Unassembled WGS sequence"/>
</dbReference>
<dbReference type="AlphaFoldDB" id="A0A2H1YGW2"/>
<dbReference type="PANTHER" id="PTHR12526:SF630">
    <property type="entry name" value="GLYCOSYLTRANSFERASE"/>
    <property type="match status" value="1"/>
</dbReference>
<organism evidence="4 5">
    <name type="scientific">Tenacibaculum piscium</name>
    <dbReference type="NCBI Taxonomy" id="1458515"/>
    <lineage>
        <taxon>Bacteria</taxon>
        <taxon>Pseudomonadati</taxon>
        <taxon>Bacteroidota</taxon>
        <taxon>Flavobacteriia</taxon>
        <taxon>Flavobacteriales</taxon>
        <taxon>Flavobacteriaceae</taxon>
        <taxon>Tenacibaculum</taxon>
    </lineage>
</organism>
<keyword evidence="4" id="KW-0808">Transferase</keyword>
<dbReference type="InterPro" id="IPR001173">
    <property type="entry name" value="Glyco_trans_2-like"/>
</dbReference>
<dbReference type="CDD" id="cd06420">
    <property type="entry name" value="GT2_Chondriotin_Pol_N"/>
    <property type="match status" value="1"/>
</dbReference>
<dbReference type="SUPFAM" id="SSF53756">
    <property type="entry name" value="UDP-Glycosyltransferase/glycogen phosphorylase"/>
    <property type="match status" value="1"/>
</dbReference>
<dbReference type="Gene3D" id="3.90.550.10">
    <property type="entry name" value="Spore Coat Polysaccharide Biosynthesis Protein SpsA, Chain A"/>
    <property type="match status" value="1"/>
</dbReference>
<evidence type="ECO:0000259" key="1">
    <source>
        <dbReference type="Pfam" id="PF00534"/>
    </source>
</evidence>
<dbReference type="InterPro" id="IPR029044">
    <property type="entry name" value="Nucleotide-diphossugar_trans"/>
</dbReference>
<dbReference type="Gene3D" id="3.40.50.2000">
    <property type="entry name" value="Glycogen Phosphorylase B"/>
    <property type="match status" value="2"/>
</dbReference>
<name>A0A2H1YGW2_9FLAO</name>
<evidence type="ECO:0000313" key="5">
    <source>
        <dbReference type="Proteomes" id="UP000234211"/>
    </source>
</evidence>
<keyword evidence="5" id="KW-1185">Reference proteome</keyword>
<dbReference type="EMBL" id="OENF01000019">
    <property type="protein sequence ID" value="SOS74718.1"/>
    <property type="molecule type" value="Genomic_DNA"/>
</dbReference>
<dbReference type="Pfam" id="PF13477">
    <property type="entry name" value="Glyco_trans_4_2"/>
    <property type="match status" value="1"/>
</dbReference>
<evidence type="ECO:0000259" key="3">
    <source>
        <dbReference type="Pfam" id="PF13477"/>
    </source>
</evidence>